<keyword evidence="6" id="KW-1185">Reference proteome</keyword>
<dbReference type="Proteomes" id="UP000277580">
    <property type="component" value="Unassembled WGS sequence"/>
</dbReference>
<evidence type="ECO:0000256" key="4">
    <source>
        <dbReference type="SAM" id="Phobius"/>
    </source>
</evidence>
<keyword evidence="3" id="KW-0560">Oxidoreductase</keyword>
<dbReference type="InterPro" id="IPR020904">
    <property type="entry name" value="Sc_DH/Rdtase_CS"/>
</dbReference>
<dbReference type="GO" id="GO:0005737">
    <property type="term" value="C:cytoplasm"/>
    <property type="evidence" value="ECO:0007669"/>
    <property type="project" value="TreeGrafter"/>
</dbReference>
<evidence type="ECO:0000313" key="5">
    <source>
        <dbReference type="EMBL" id="RPB08720.1"/>
    </source>
</evidence>
<sequence>MSDSPFGLTPDEVLYSQTPIDLSKPYDESTVKGSTIVITGGARGIGEGMLRRFAPLGATVVIGDVNTARGEALIKELRESTGNENLHFLHVDVVSYPSQCAFFRSALALSPSGHLNTIIANAGVGEVGHFESPTGAPDTDPPEPPMTTIDVNVKGAIFTARLALHHLKSTPPGQDRHLLFLGSLASFAAGPAMAVYSASKHAVLGFFRSLRLYPSARDGVRMNIVCPYFVDTPILPLGGRTILAGLERALVEDVVEAAARFVCERGVMGRSLCVAPRGSGGVMEMGVGEMEEVEVFSRRIVRALNREAAVRAWVHMWWDLWVLFVVGPIVGLFRKY</sequence>
<organism evidence="5 6">
    <name type="scientific">Morchella conica CCBAS932</name>
    <dbReference type="NCBI Taxonomy" id="1392247"/>
    <lineage>
        <taxon>Eukaryota</taxon>
        <taxon>Fungi</taxon>
        <taxon>Dikarya</taxon>
        <taxon>Ascomycota</taxon>
        <taxon>Pezizomycotina</taxon>
        <taxon>Pezizomycetes</taxon>
        <taxon>Pezizales</taxon>
        <taxon>Morchellaceae</taxon>
        <taxon>Morchella</taxon>
    </lineage>
</organism>
<evidence type="ECO:0000313" key="6">
    <source>
        <dbReference type="Proteomes" id="UP000277580"/>
    </source>
</evidence>
<name>A0A3N4KE08_9PEZI</name>
<proteinExistence type="inferred from homology"/>
<dbReference type="InterPro" id="IPR002347">
    <property type="entry name" value="SDR_fam"/>
</dbReference>
<feature type="transmembrane region" description="Helical" evidence="4">
    <location>
        <begin position="312"/>
        <end position="333"/>
    </location>
</feature>
<reference evidence="5 6" key="1">
    <citation type="journal article" date="2018" name="Nat. Ecol. Evol.">
        <title>Pezizomycetes genomes reveal the molecular basis of ectomycorrhizal truffle lifestyle.</title>
        <authorList>
            <person name="Murat C."/>
            <person name="Payen T."/>
            <person name="Noel B."/>
            <person name="Kuo A."/>
            <person name="Morin E."/>
            <person name="Chen J."/>
            <person name="Kohler A."/>
            <person name="Krizsan K."/>
            <person name="Balestrini R."/>
            <person name="Da Silva C."/>
            <person name="Montanini B."/>
            <person name="Hainaut M."/>
            <person name="Levati E."/>
            <person name="Barry K.W."/>
            <person name="Belfiori B."/>
            <person name="Cichocki N."/>
            <person name="Clum A."/>
            <person name="Dockter R.B."/>
            <person name="Fauchery L."/>
            <person name="Guy J."/>
            <person name="Iotti M."/>
            <person name="Le Tacon F."/>
            <person name="Lindquist E.A."/>
            <person name="Lipzen A."/>
            <person name="Malagnac F."/>
            <person name="Mello A."/>
            <person name="Molinier V."/>
            <person name="Miyauchi S."/>
            <person name="Poulain J."/>
            <person name="Riccioni C."/>
            <person name="Rubini A."/>
            <person name="Sitrit Y."/>
            <person name="Splivallo R."/>
            <person name="Traeger S."/>
            <person name="Wang M."/>
            <person name="Zifcakova L."/>
            <person name="Wipf D."/>
            <person name="Zambonelli A."/>
            <person name="Paolocci F."/>
            <person name="Nowrousian M."/>
            <person name="Ottonello S."/>
            <person name="Baldrian P."/>
            <person name="Spatafora J.W."/>
            <person name="Henrissat B."/>
            <person name="Nagy L.G."/>
            <person name="Aury J.M."/>
            <person name="Wincker P."/>
            <person name="Grigoriev I.V."/>
            <person name="Bonfante P."/>
            <person name="Martin F.M."/>
        </authorList>
    </citation>
    <scope>NUCLEOTIDE SEQUENCE [LARGE SCALE GENOMIC DNA]</scope>
    <source>
        <strain evidence="5 6">CCBAS932</strain>
    </source>
</reference>
<dbReference type="PANTHER" id="PTHR44229">
    <property type="entry name" value="15-HYDROXYPROSTAGLANDIN DEHYDROGENASE [NAD(+)]"/>
    <property type="match status" value="1"/>
</dbReference>
<evidence type="ECO:0000256" key="2">
    <source>
        <dbReference type="ARBA" id="ARBA00022857"/>
    </source>
</evidence>
<keyword evidence="4" id="KW-0472">Membrane</keyword>
<comment type="similarity">
    <text evidence="1">Belongs to the short-chain dehydrogenases/reductases (SDR) family.</text>
</comment>
<dbReference type="EMBL" id="ML119159">
    <property type="protein sequence ID" value="RPB08720.1"/>
    <property type="molecule type" value="Genomic_DNA"/>
</dbReference>
<evidence type="ECO:0000256" key="3">
    <source>
        <dbReference type="ARBA" id="ARBA00023002"/>
    </source>
</evidence>
<dbReference type="InParanoid" id="A0A3N4KE08"/>
<dbReference type="PRINTS" id="PR00081">
    <property type="entry name" value="GDHRDH"/>
</dbReference>
<accession>A0A3N4KE08</accession>
<protein>
    <submittedName>
        <fullName evidence="5">NAD(P)-binding protein</fullName>
    </submittedName>
</protein>
<dbReference type="PROSITE" id="PS00061">
    <property type="entry name" value="ADH_SHORT"/>
    <property type="match status" value="1"/>
</dbReference>
<dbReference type="InterPro" id="IPR036291">
    <property type="entry name" value="NAD(P)-bd_dom_sf"/>
</dbReference>
<gene>
    <name evidence="5" type="ORF">P167DRAFT_538970</name>
</gene>
<dbReference type="Pfam" id="PF00106">
    <property type="entry name" value="adh_short"/>
    <property type="match status" value="1"/>
</dbReference>
<keyword evidence="4" id="KW-0812">Transmembrane</keyword>
<evidence type="ECO:0000256" key="1">
    <source>
        <dbReference type="ARBA" id="ARBA00006484"/>
    </source>
</evidence>
<dbReference type="SUPFAM" id="SSF51735">
    <property type="entry name" value="NAD(P)-binding Rossmann-fold domains"/>
    <property type="match status" value="1"/>
</dbReference>
<keyword evidence="2" id="KW-0521">NADP</keyword>
<dbReference type="PANTHER" id="PTHR44229:SF4">
    <property type="entry name" value="15-HYDROXYPROSTAGLANDIN DEHYDROGENASE [NAD(+)]"/>
    <property type="match status" value="1"/>
</dbReference>
<dbReference type="AlphaFoldDB" id="A0A3N4KE08"/>
<dbReference type="GO" id="GO:0016616">
    <property type="term" value="F:oxidoreductase activity, acting on the CH-OH group of donors, NAD or NADP as acceptor"/>
    <property type="evidence" value="ECO:0007669"/>
    <property type="project" value="TreeGrafter"/>
</dbReference>
<keyword evidence="4" id="KW-1133">Transmembrane helix</keyword>
<dbReference type="OrthoDB" id="498125at2759"/>
<dbReference type="STRING" id="1392247.A0A3N4KE08"/>
<dbReference type="Gene3D" id="3.40.50.720">
    <property type="entry name" value="NAD(P)-binding Rossmann-like Domain"/>
    <property type="match status" value="1"/>
</dbReference>